<keyword evidence="3" id="KW-1185">Reference proteome</keyword>
<sequence>MEGNLLNLSLNRGFVHVPPQTEVDEAGVVSELPAPNQAQSQQVNAETVLSPCEDFGTKQMKGLSENQDADDTRDELERKSLDDTAASNPGENGGGASSGADQGSKNPPINLDMVL</sequence>
<reference evidence="2 3" key="1">
    <citation type="journal article" date="2018" name="Cell">
        <title>The Chara Genome: Secondary Complexity and Implications for Plant Terrestrialization.</title>
        <authorList>
            <person name="Nishiyama T."/>
            <person name="Sakayama H."/>
            <person name="Vries J.D."/>
            <person name="Buschmann H."/>
            <person name="Saint-Marcoux D."/>
            <person name="Ullrich K.K."/>
            <person name="Haas F.B."/>
            <person name="Vanderstraeten L."/>
            <person name="Becker D."/>
            <person name="Lang D."/>
            <person name="Vosolsobe S."/>
            <person name="Rombauts S."/>
            <person name="Wilhelmsson P.K.I."/>
            <person name="Janitza P."/>
            <person name="Kern R."/>
            <person name="Heyl A."/>
            <person name="Rumpler F."/>
            <person name="Villalobos L.I.A.C."/>
            <person name="Clay J.M."/>
            <person name="Skokan R."/>
            <person name="Toyoda A."/>
            <person name="Suzuki Y."/>
            <person name="Kagoshima H."/>
            <person name="Schijlen E."/>
            <person name="Tajeshwar N."/>
            <person name="Catarino B."/>
            <person name="Hetherington A.J."/>
            <person name="Saltykova A."/>
            <person name="Bonnot C."/>
            <person name="Breuninger H."/>
            <person name="Symeonidi A."/>
            <person name="Radhakrishnan G.V."/>
            <person name="Van Nieuwerburgh F."/>
            <person name="Deforce D."/>
            <person name="Chang C."/>
            <person name="Karol K.G."/>
            <person name="Hedrich R."/>
            <person name="Ulvskov P."/>
            <person name="Glockner G."/>
            <person name="Delwiche C.F."/>
            <person name="Petrasek J."/>
            <person name="Van de Peer Y."/>
            <person name="Friml J."/>
            <person name="Beilby M."/>
            <person name="Dolan L."/>
            <person name="Kohara Y."/>
            <person name="Sugano S."/>
            <person name="Fujiyama A."/>
            <person name="Delaux P.-M."/>
            <person name="Quint M."/>
            <person name="TheiBen G."/>
            <person name="Hagemann M."/>
            <person name="Harholt J."/>
            <person name="Dunand C."/>
            <person name="Zachgo S."/>
            <person name="Langdale J."/>
            <person name="Maumus F."/>
            <person name="Straeten D.V.D."/>
            <person name="Gould S.B."/>
            <person name="Rensing S.A."/>
        </authorList>
    </citation>
    <scope>NUCLEOTIDE SEQUENCE [LARGE SCALE GENOMIC DNA]</scope>
    <source>
        <strain evidence="2 3">S276</strain>
    </source>
</reference>
<dbReference type="EMBL" id="BFEA01000299">
    <property type="protein sequence ID" value="GBG78645.1"/>
    <property type="molecule type" value="Genomic_DNA"/>
</dbReference>
<feature type="compositionally biased region" description="Polar residues" evidence="1">
    <location>
        <begin position="36"/>
        <end position="47"/>
    </location>
</feature>
<evidence type="ECO:0000313" key="2">
    <source>
        <dbReference type="EMBL" id="GBG78645.1"/>
    </source>
</evidence>
<dbReference type="AlphaFoldDB" id="A0A388L8K9"/>
<gene>
    <name evidence="2" type="ORF">CBR_g27871</name>
</gene>
<dbReference type="Gramene" id="GBG78645">
    <property type="protein sequence ID" value="GBG78645"/>
    <property type="gene ID" value="CBR_g27871"/>
</dbReference>
<dbReference type="Proteomes" id="UP000265515">
    <property type="component" value="Unassembled WGS sequence"/>
</dbReference>
<proteinExistence type="predicted"/>
<feature type="region of interest" description="Disordered" evidence="1">
    <location>
        <begin position="25"/>
        <end position="115"/>
    </location>
</feature>
<evidence type="ECO:0000313" key="3">
    <source>
        <dbReference type="Proteomes" id="UP000265515"/>
    </source>
</evidence>
<protein>
    <submittedName>
        <fullName evidence="2">Uncharacterized protein</fullName>
    </submittedName>
</protein>
<organism evidence="2 3">
    <name type="scientific">Chara braunii</name>
    <name type="common">Braun's stonewort</name>
    <dbReference type="NCBI Taxonomy" id="69332"/>
    <lineage>
        <taxon>Eukaryota</taxon>
        <taxon>Viridiplantae</taxon>
        <taxon>Streptophyta</taxon>
        <taxon>Charophyceae</taxon>
        <taxon>Charales</taxon>
        <taxon>Characeae</taxon>
        <taxon>Chara</taxon>
    </lineage>
</organism>
<name>A0A388L8K9_CHABU</name>
<evidence type="ECO:0000256" key="1">
    <source>
        <dbReference type="SAM" id="MobiDB-lite"/>
    </source>
</evidence>
<comment type="caution">
    <text evidence="2">The sequence shown here is derived from an EMBL/GenBank/DDBJ whole genome shotgun (WGS) entry which is preliminary data.</text>
</comment>
<accession>A0A388L8K9</accession>